<dbReference type="Proteomes" id="UP000032352">
    <property type="component" value="Chromosome"/>
</dbReference>
<keyword evidence="2" id="KW-0732">Signal</keyword>
<dbReference type="PANTHER" id="PTHR30289">
    <property type="entry name" value="UNCHARACTERIZED PROTEIN YBCL-RELATED"/>
    <property type="match status" value="1"/>
</dbReference>
<gene>
    <name evidence="4" type="ORF">SG34_001575</name>
</gene>
<dbReference type="AlphaFoldDB" id="A0AAE9Z411"/>
<reference evidence="4 5" key="1">
    <citation type="journal article" date="2015" name="Genome Announc.">
        <title>Draft Genome Sequences of Marine Isolates of Thalassomonas viridans and Thalassomonas actiniarum.</title>
        <authorList>
            <person name="Olonade I."/>
            <person name="van Zyl L.J."/>
            <person name="Trindade M."/>
        </authorList>
    </citation>
    <scope>NUCLEOTIDE SEQUENCE [LARGE SCALE GENOMIC DNA]</scope>
    <source>
        <strain evidence="4 5">XOM25</strain>
    </source>
</reference>
<dbReference type="Pfam" id="PF14240">
    <property type="entry name" value="YHYH"/>
    <property type="match status" value="1"/>
</dbReference>
<evidence type="ECO:0000256" key="1">
    <source>
        <dbReference type="SAM" id="MobiDB-lite"/>
    </source>
</evidence>
<evidence type="ECO:0000256" key="2">
    <source>
        <dbReference type="SAM" id="SignalP"/>
    </source>
</evidence>
<organism evidence="4 5">
    <name type="scientific">Thalassomonas viridans</name>
    <dbReference type="NCBI Taxonomy" id="137584"/>
    <lineage>
        <taxon>Bacteria</taxon>
        <taxon>Pseudomonadati</taxon>
        <taxon>Pseudomonadota</taxon>
        <taxon>Gammaproteobacteria</taxon>
        <taxon>Alteromonadales</taxon>
        <taxon>Colwelliaceae</taxon>
        <taxon>Thalassomonas</taxon>
    </lineage>
</organism>
<evidence type="ECO:0000259" key="3">
    <source>
        <dbReference type="Pfam" id="PF14240"/>
    </source>
</evidence>
<dbReference type="RefSeq" id="WP_084724094.1">
    <property type="nucleotide sequence ID" value="NZ_CP059733.1"/>
</dbReference>
<dbReference type="PROSITE" id="PS51257">
    <property type="entry name" value="PROKAR_LIPOPROTEIN"/>
    <property type="match status" value="1"/>
</dbReference>
<feature type="region of interest" description="Disordered" evidence="1">
    <location>
        <begin position="24"/>
        <end position="44"/>
    </location>
</feature>
<evidence type="ECO:0000313" key="5">
    <source>
        <dbReference type="Proteomes" id="UP000032352"/>
    </source>
</evidence>
<dbReference type="InterPro" id="IPR005247">
    <property type="entry name" value="YbhB_YbcL/LppC-like"/>
</dbReference>
<dbReference type="InterPro" id="IPR036610">
    <property type="entry name" value="PEBP-like_sf"/>
</dbReference>
<feature type="domain" description="YHYH" evidence="3">
    <location>
        <begin position="263"/>
        <end position="362"/>
    </location>
</feature>
<dbReference type="CDD" id="cd00865">
    <property type="entry name" value="PEBP_bact_arch"/>
    <property type="match status" value="1"/>
</dbReference>
<dbReference type="Pfam" id="PF01161">
    <property type="entry name" value="PBP"/>
    <property type="match status" value="1"/>
</dbReference>
<accession>A0AAE9Z411</accession>
<dbReference type="EMBL" id="CP059733">
    <property type="protein sequence ID" value="WDE05659.1"/>
    <property type="molecule type" value="Genomic_DNA"/>
</dbReference>
<keyword evidence="5" id="KW-1185">Reference proteome</keyword>
<dbReference type="InterPro" id="IPR008914">
    <property type="entry name" value="PEBP"/>
</dbReference>
<evidence type="ECO:0000313" key="4">
    <source>
        <dbReference type="EMBL" id="WDE05659.1"/>
    </source>
</evidence>
<dbReference type="Gene3D" id="3.90.280.10">
    <property type="entry name" value="PEBP-like"/>
    <property type="match status" value="1"/>
</dbReference>
<name>A0AAE9Z411_9GAMM</name>
<sequence>MCNRLKLLYVFLLISGLGACGGGSGSGSTEQAIPDTEVTSPEEDPVEFALTGTEITDRGELPVAYTCDGSSLSPALSWQGAPQETTNFTVVMQHQSSDGIRHWYWLAYDIPADINSLAPGEIIGTLGANSINGLNEYAPPCSQGPGEKIYTITLYALSQSAEFGDAATVDGETLLSAIENITLASTDLTLSYERTSATGETSRCEQIGLSVSQAGFNEVSVSCDDDYAYITSDTYPDHDLMNGITGTNEQIPVPAVNYAAPVKLAPVLTYNLTTIDAAVGVAVNGVPIYDYSAQGELDIYNYDAADDTLALGQLDNCGGHAGRGDDYHYHASPNCMIASMANRGDDAIIGWGYDGFPLYGDNNPDGSAITDGALDVCNGQEDETFGYRYHTSQTPPYIIQCLSGEVDTNILPRVSPLSGDSTGARANLTPPQGGVENLSHVINEDGSRTMSYDYQGEAYYVTYSPLTDQENCYHFEQKTVSNGGIVETGTFCR</sequence>
<feature type="signal peptide" evidence="2">
    <location>
        <begin position="1"/>
        <end position="21"/>
    </location>
</feature>
<protein>
    <submittedName>
        <fullName evidence="4">YHYH protein</fullName>
    </submittedName>
</protein>
<dbReference type="KEGG" id="tvd:SG34_001575"/>
<feature type="chain" id="PRO_5042287441" evidence="2">
    <location>
        <begin position="22"/>
        <end position="493"/>
    </location>
</feature>
<dbReference type="PANTHER" id="PTHR30289:SF8">
    <property type="entry name" value="YHYH DOMAIN-CONTAINING PROTEIN"/>
    <property type="match status" value="1"/>
</dbReference>
<dbReference type="InterPro" id="IPR025924">
    <property type="entry name" value="YHYH_dom"/>
</dbReference>
<reference evidence="4 5" key="2">
    <citation type="journal article" date="2022" name="Mar. Drugs">
        <title>Bioassay-Guided Fractionation Leads to the Detection of Cholic Acid Generated by the Rare Thalassomonas sp.</title>
        <authorList>
            <person name="Pheiffer F."/>
            <person name="Schneider Y.K."/>
            <person name="Hansen E.H."/>
            <person name="Andersen J.H."/>
            <person name="Isaksson J."/>
            <person name="Busche T."/>
            <person name="R C."/>
            <person name="Kalinowski J."/>
            <person name="Zyl L.V."/>
            <person name="Trindade M."/>
        </authorList>
    </citation>
    <scope>NUCLEOTIDE SEQUENCE [LARGE SCALE GENOMIC DNA]</scope>
    <source>
        <strain evidence="4 5">XOM25</strain>
    </source>
</reference>
<proteinExistence type="predicted"/>
<dbReference type="SUPFAM" id="SSF49777">
    <property type="entry name" value="PEBP-like"/>
    <property type="match status" value="1"/>
</dbReference>